<sequence length="40" mass="4614">MTDRSITHRLPSNDAKEMPGLWAEPFEAFNRRVPTGRLDT</sequence>
<dbReference type="AlphaFoldDB" id="A0A518I4E4"/>
<gene>
    <name evidence="2" type="ORF">Enr13x_78390</name>
</gene>
<evidence type="ECO:0000313" key="2">
    <source>
        <dbReference type="EMBL" id="QDV47927.1"/>
    </source>
</evidence>
<evidence type="ECO:0000256" key="1">
    <source>
        <dbReference type="SAM" id="MobiDB-lite"/>
    </source>
</evidence>
<dbReference type="KEGG" id="snep:Enr13x_78390"/>
<evidence type="ECO:0000313" key="3">
    <source>
        <dbReference type="Proteomes" id="UP000319004"/>
    </source>
</evidence>
<dbReference type="EMBL" id="CP037423">
    <property type="protein sequence ID" value="QDV47927.1"/>
    <property type="molecule type" value="Genomic_DNA"/>
</dbReference>
<proteinExistence type="predicted"/>
<protein>
    <submittedName>
        <fullName evidence="2">Uncharacterized protein</fullName>
    </submittedName>
</protein>
<dbReference type="Proteomes" id="UP000319004">
    <property type="component" value="Chromosome"/>
</dbReference>
<feature type="region of interest" description="Disordered" evidence="1">
    <location>
        <begin position="1"/>
        <end position="20"/>
    </location>
</feature>
<organism evidence="2 3">
    <name type="scientific">Stieleria neptunia</name>
    <dbReference type="NCBI Taxonomy" id="2527979"/>
    <lineage>
        <taxon>Bacteria</taxon>
        <taxon>Pseudomonadati</taxon>
        <taxon>Planctomycetota</taxon>
        <taxon>Planctomycetia</taxon>
        <taxon>Pirellulales</taxon>
        <taxon>Pirellulaceae</taxon>
        <taxon>Stieleria</taxon>
    </lineage>
</organism>
<name>A0A518I4E4_9BACT</name>
<accession>A0A518I4E4</accession>
<keyword evidence="3" id="KW-1185">Reference proteome</keyword>
<reference evidence="2 3" key="1">
    <citation type="submission" date="2019-03" db="EMBL/GenBank/DDBJ databases">
        <title>Deep-cultivation of Planctomycetes and their phenomic and genomic characterization uncovers novel biology.</title>
        <authorList>
            <person name="Wiegand S."/>
            <person name="Jogler M."/>
            <person name="Boedeker C."/>
            <person name="Pinto D."/>
            <person name="Vollmers J."/>
            <person name="Rivas-Marin E."/>
            <person name="Kohn T."/>
            <person name="Peeters S.H."/>
            <person name="Heuer A."/>
            <person name="Rast P."/>
            <person name="Oberbeckmann S."/>
            <person name="Bunk B."/>
            <person name="Jeske O."/>
            <person name="Meyerdierks A."/>
            <person name="Storesund J.E."/>
            <person name="Kallscheuer N."/>
            <person name="Luecker S."/>
            <person name="Lage O.M."/>
            <person name="Pohl T."/>
            <person name="Merkel B.J."/>
            <person name="Hornburger P."/>
            <person name="Mueller R.-W."/>
            <person name="Bruemmer F."/>
            <person name="Labrenz M."/>
            <person name="Spormann A.M."/>
            <person name="Op den Camp H."/>
            <person name="Overmann J."/>
            <person name="Amann R."/>
            <person name="Jetten M.S.M."/>
            <person name="Mascher T."/>
            <person name="Medema M.H."/>
            <person name="Devos D.P."/>
            <person name="Kaster A.-K."/>
            <person name="Ovreas L."/>
            <person name="Rohde M."/>
            <person name="Galperin M.Y."/>
            <person name="Jogler C."/>
        </authorList>
    </citation>
    <scope>NUCLEOTIDE SEQUENCE [LARGE SCALE GENOMIC DNA]</scope>
    <source>
        <strain evidence="2 3">Enr13</strain>
    </source>
</reference>